<dbReference type="GO" id="GO:0005737">
    <property type="term" value="C:cytoplasm"/>
    <property type="evidence" value="ECO:0007669"/>
    <property type="project" value="TreeGrafter"/>
</dbReference>
<evidence type="ECO:0000313" key="9">
    <source>
        <dbReference type="EMBL" id="RZF33780.1"/>
    </source>
</evidence>
<evidence type="ECO:0000256" key="1">
    <source>
        <dbReference type="ARBA" id="ARBA00022723"/>
    </source>
</evidence>
<dbReference type="FunCoup" id="A0A482XAB6">
    <property type="interactions" value="2182"/>
</dbReference>
<dbReference type="SMART" id="SM00184">
    <property type="entry name" value="RING"/>
    <property type="match status" value="1"/>
</dbReference>
<dbReference type="Pfam" id="PF07576">
    <property type="entry name" value="BRAP2"/>
    <property type="match status" value="1"/>
</dbReference>
<evidence type="ECO:0000256" key="3">
    <source>
        <dbReference type="ARBA" id="ARBA00022833"/>
    </source>
</evidence>
<feature type="coiled-coil region" evidence="5">
    <location>
        <begin position="357"/>
        <end position="405"/>
    </location>
</feature>
<dbReference type="InterPro" id="IPR013083">
    <property type="entry name" value="Znf_RING/FYVE/PHD"/>
</dbReference>
<dbReference type="Pfam" id="PF13639">
    <property type="entry name" value="zf-RING_2"/>
    <property type="match status" value="1"/>
</dbReference>
<keyword evidence="5" id="KW-0175">Coiled coil</keyword>
<dbReference type="InterPro" id="IPR035979">
    <property type="entry name" value="RBD_domain_sf"/>
</dbReference>
<evidence type="ECO:0000256" key="2">
    <source>
        <dbReference type="ARBA" id="ARBA00022771"/>
    </source>
</evidence>
<dbReference type="SUPFAM" id="SSF57850">
    <property type="entry name" value="RING/U-box"/>
    <property type="match status" value="2"/>
</dbReference>
<reference evidence="10 11" key="1">
    <citation type="journal article" date="2017" name="Gigascience">
        <title>Genome sequence of the small brown planthopper, Laodelphax striatellus.</title>
        <authorList>
            <person name="Zhu J."/>
            <person name="Jiang F."/>
            <person name="Wang X."/>
            <person name="Yang P."/>
            <person name="Bao Y."/>
            <person name="Zhao W."/>
            <person name="Wang W."/>
            <person name="Lu H."/>
            <person name="Wang Q."/>
            <person name="Cui N."/>
            <person name="Li J."/>
            <person name="Chen X."/>
            <person name="Luo L."/>
            <person name="Yu J."/>
            <person name="Kang L."/>
            <person name="Cui F."/>
        </authorList>
    </citation>
    <scope>NUCLEOTIDE SEQUENCE [LARGE SCALE GENOMIC DNA]</scope>
    <source>
        <strain evidence="10">Lst14</strain>
        <tissue evidence="10">Whole body</tissue>
    </source>
</reference>
<dbReference type="OrthoDB" id="273556at2759"/>
<evidence type="ECO:0000313" key="10">
    <source>
        <dbReference type="EMBL" id="RZF42915.1"/>
    </source>
</evidence>
<dbReference type="PANTHER" id="PTHR24007:SF7">
    <property type="entry name" value="BRCA1-ASSOCIATED PROTEIN"/>
    <property type="match status" value="1"/>
</dbReference>
<evidence type="ECO:0000259" key="7">
    <source>
        <dbReference type="PROSITE" id="PS50089"/>
    </source>
</evidence>
<accession>A0A482XAB6</accession>
<dbReference type="Gene3D" id="3.30.40.10">
    <property type="entry name" value="Zinc/RING finger domain, C3HC4 (zinc finger)"/>
    <property type="match status" value="2"/>
</dbReference>
<gene>
    <name evidence="10" type="ORF">LSTR_LSTR003631</name>
    <name evidence="9" type="ORF">LSTR_LSTR015998</name>
</gene>
<feature type="domain" description="RING-type" evidence="7">
    <location>
        <begin position="170"/>
        <end position="210"/>
    </location>
</feature>
<dbReference type="Gene3D" id="3.30.70.330">
    <property type="match status" value="1"/>
</dbReference>
<dbReference type="InterPro" id="IPR011422">
    <property type="entry name" value="BRAP2/ETP1_RRM"/>
</dbReference>
<dbReference type="GO" id="GO:0007265">
    <property type="term" value="P:Ras protein signal transduction"/>
    <property type="evidence" value="ECO:0007669"/>
    <property type="project" value="TreeGrafter"/>
</dbReference>
<feature type="domain" description="UBP-type" evidence="8">
    <location>
        <begin position="207"/>
        <end position="299"/>
    </location>
</feature>
<keyword evidence="1" id="KW-0479">Metal-binding</keyword>
<dbReference type="PROSITE" id="PS50089">
    <property type="entry name" value="ZF_RING_2"/>
    <property type="match status" value="1"/>
</dbReference>
<dbReference type="Pfam" id="PF02148">
    <property type="entry name" value="zf-UBP"/>
    <property type="match status" value="1"/>
</dbReference>
<keyword evidence="11" id="KW-1185">Reference proteome</keyword>
<dbReference type="GO" id="GO:0016567">
    <property type="term" value="P:protein ubiquitination"/>
    <property type="evidence" value="ECO:0007669"/>
    <property type="project" value="TreeGrafter"/>
</dbReference>
<dbReference type="InterPro" id="IPR047243">
    <property type="entry name" value="RING-H2_BRAP2"/>
</dbReference>
<dbReference type="InterPro" id="IPR012677">
    <property type="entry name" value="Nucleotide-bd_a/b_plait_sf"/>
</dbReference>
<sequence>MAARCEKKSSATGDGGNESGGVIHFVSGNPFVEVTKGVLHLYKEDEEAYFGKCGGGKSEAPPRKKSNTLCILAVPASLSCHDLMNFVAAFLQDIKHVRIIRDGSPNQYMSLITFRSEEAASAFYSNFQGTPFNSLEPDQKCHLVFVSRVETVGEEPTMLPPPAHNELPTCAVCLERMDESLDVILAILCNHAFHGGCLAKWRDSICPVCRFVQTPEAVADNRCMECLSQESLWICLLCGHVGCGRYIGGHAYQHYLETEHCYCMELGNNRVWDYVGDNFVHRLLQNKGDGKLVEGPAPEKEDDEKLDSMQMEFTYLLSCQLDSQRRMYEDRISRIEKQRGEEICELKEKTDALIDSVKQLQKTIAVLSREKSASEKKVQNLTAKVSALQSELAEEREMTKALQANHTARQNKLKAQEVEIGDLKEQVRDLMFALEAGRQVAASDMRDEIVEGQILMGESSSSSKGRNRRRNKH</sequence>
<evidence type="ECO:0000256" key="6">
    <source>
        <dbReference type="SAM" id="MobiDB-lite"/>
    </source>
</evidence>
<dbReference type="CDD" id="cd12718">
    <property type="entry name" value="RRM_BRAP2"/>
    <property type="match status" value="1"/>
</dbReference>
<evidence type="ECO:0000313" key="11">
    <source>
        <dbReference type="Proteomes" id="UP000291343"/>
    </source>
</evidence>
<evidence type="ECO:0000256" key="4">
    <source>
        <dbReference type="PROSITE-ProRule" id="PRU00502"/>
    </source>
</evidence>
<dbReference type="AlphaFoldDB" id="A0A482XAB6"/>
<dbReference type="EMBL" id="QKKF02013724">
    <property type="protein sequence ID" value="RZF42915.1"/>
    <property type="molecule type" value="Genomic_DNA"/>
</dbReference>
<dbReference type="InParanoid" id="A0A482XAB6"/>
<evidence type="ECO:0008006" key="12">
    <source>
        <dbReference type="Google" id="ProtNLM"/>
    </source>
</evidence>
<dbReference type="SMR" id="A0A482XAB6"/>
<reference evidence="10" key="2">
    <citation type="submission" date="2019-02" db="EMBL/GenBank/DDBJ databases">
        <authorList>
            <person name="Zhu J."/>
            <person name="Jiang F."/>
            <person name="Wang X."/>
            <person name="Yang P."/>
            <person name="Bao Y."/>
            <person name="Zhao W."/>
            <person name="Wang W."/>
            <person name="Lu H."/>
            <person name="Wang Q."/>
            <person name="Cui N."/>
            <person name="Li J."/>
            <person name="Chen X."/>
            <person name="Luo L."/>
            <person name="Yu J."/>
            <person name="Kang L."/>
            <person name="Cui F."/>
        </authorList>
    </citation>
    <scope>NUCLEOTIDE SEQUENCE</scope>
    <source>
        <strain evidence="10">Lst14</strain>
        <tissue evidence="10">Whole body</tissue>
    </source>
</reference>
<proteinExistence type="predicted"/>
<dbReference type="SMART" id="SM00290">
    <property type="entry name" value="ZnF_UBP"/>
    <property type="match status" value="1"/>
</dbReference>
<organism evidence="10 11">
    <name type="scientific">Laodelphax striatellus</name>
    <name type="common">Small brown planthopper</name>
    <name type="synonym">Delphax striatella</name>
    <dbReference type="NCBI Taxonomy" id="195883"/>
    <lineage>
        <taxon>Eukaryota</taxon>
        <taxon>Metazoa</taxon>
        <taxon>Ecdysozoa</taxon>
        <taxon>Arthropoda</taxon>
        <taxon>Hexapoda</taxon>
        <taxon>Insecta</taxon>
        <taxon>Pterygota</taxon>
        <taxon>Neoptera</taxon>
        <taxon>Paraneoptera</taxon>
        <taxon>Hemiptera</taxon>
        <taxon>Auchenorrhyncha</taxon>
        <taxon>Fulgoroidea</taxon>
        <taxon>Delphacidae</taxon>
        <taxon>Criomorphinae</taxon>
        <taxon>Laodelphax</taxon>
    </lineage>
</organism>
<comment type="caution">
    <text evidence="10">The sequence shown here is derived from an EMBL/GenBank/DDBJ whole genome shotgun (WGS) entry which is preliminary data.</text>
</comment>
<dbReference type="InterPro" id="IPR034932">
    <property type="entry name" value="BRAP2_RRM"/>
</dbReference>
<dbReference type="STRING" id="195883.A0A482XAB6"/>
<keyword evidence="2 4" id="KW-0863">Zinc-finger</keyword>
<dbReference type="PROSITE" id="PS50271">
    <property type="entry name" value="ZF_UBP"/>
    <property type="match status" value="1"/>
</dbReference>
<dbReference type="Proteomes" id="UP000291343">
    <property type="component" value="Unassembled WGS sequence"/>
</dbReference>
<dbReference type="InterPro" id="IPR001607">
    <property type="entry name" value="Znf_UBP"/>
</dbReference>
<dbReference type="GO" id="GO:0003676">
    <property type="term" value="F:nucleic acid binding"/>
    <property type="evidence" value="ECO:0007669"/>
    <property type="project" value="InterPro"/>
</dbReference>
<dbReference type="InterPro" id="IPR001841">
    <property type="entry name" value="Znf_RING"/>
</dbReference>
<dbReference type="CDD" id="cd16457">
    <property type="entry name" value="RING-H2_BRAP2"/>
    <property type="match status" value="1"/>
</dbReference>
<keyword evidence="3" id="KW-0862">Zinc</keyword>
<dbReference type="GO" id="GO:0008270">
    <property type="term" value="F:zinc ion binding"/>
    <property type="evidence" value="ECO:0007669"/>
    <property type="project" value="UniProtKB-KW"/>
</dbReference>
<protein>
    <recommendedName>
        <fullName evidence="12">BRCA1-associated protein</fullName>
    </recommendedName>
</protein>
<dbReference type="PANTHER" id="PTHR24007">
    <property type="entry name" value="BRCA1-ASSOCIATED PROTEIN"/>
    <property type="match status" value="1"/>
</dbReference>
<feature type="region of interest" description="Disordered" evidence="6">
    <location>
        <begin position="452"/>
        <end position="473"/>
    </location>
</feature>
<evidence type="ECO:0000259" key="8">
    <source>
        <dbReference type="PROSITE" id="PS50271"/>
    </source>
</evidence>
<dbReference type="EMBL" id="QKKF02033391">
    <property type="protein sequence ID" value="RZF33780.1"/>
    <property type="molecule type" value="Genomic_DNA"/>
</dbReference>
<dbReference type="SUPFAM" id="SSF54928">
    <property type="entry name" value="RNA-binding domain, RBD"/>
    <property type="match status" value="1"/>
</dbReference>
<name>A0A482XAB6_LAOST</name>
<evidence type="ECO:0000256" key="5">
    <source>
        <dbReference type="SAM" id="Coils"/>
    </source>
</evidence>
<dbReference type="GO" id="GO:0061630">
    <property type="term" value="F:ubiquitin protein ligase activity"/>
    <property type="evidence" value="ECO:0007669"/>
    <property type="project" value="TreeGrafter"/>
</dbReference>